<organism evidence="1 2">
    <name type="scientific">Simkania negevensis (strain ATCC VR-1471 / DSM 27360 / Z)</name>
    <dbReference type="NCBI Taxonomy" id="331113"/>
    <lineage>
        <taxon>Bacteria</taxon>
        <taxon>Pseudomonadati</taxon>
        <taxon>Chlamydiota</taxon>
        <taxon>Chlamydiia</taxon>
        <taxon>Parachlamydiales</taxon>
        <taxon>Simkaniaceae</taxon>
        <taxon>Simkania</taxon>
    </lineage>
</organism>
<protein>
    <submittedName>
        <fullName evidence="1">Uncharacterized protein</fullName>
    </submittedName>
</protein>
<gene>
    <name evidence="1" type="ordered locus">SNE_A09230</name>
</gene>
<name>F8L4U7_SIMNZ</name>
<proteinExistence type="predicted"/>
<evidence type="ECO:0000313" key="1">
    <source>
        <dbReference type="EMBL" id="CCB88800.1"/>
    </source>
</evidence>
<sequence>MGSFGLVKSGKIYPKLKLDRLVRRRVYNSAKSSSFLLK</sequence>
<evidence type="ECO:0000313" key="2">
    <source>
        <dbReference type="Proteomes" id="UP000000496"/>
    </source>
</evidence>
<dbReference type="EMBL" id="FR872582">
    <property type="protein sequence ID" value="CCB88800.1"/>
    <property type="molecule type" value="Genomic_DNA"/>
</dbReference>
<dbReference type="AlphaFoldDB" id="F8L4U7"/>
<reference evidence="1 2" key="2">
    <citation type="journal article" date="2011" name="Mol. Biol. Evol.">
        <title>Unity in variety--the pan-genome of the Chlamydiae.</title>
        <authorList>
            <person name="Collingro A."/>
            <person name="Tischler P."/>
            <person name="Weinmaier T."/>
            <person name="Penz T."/>
            <person name="Heinz E."/>
            <person name="Brunham R.C."/>
            <person name="Read T.D."/>
            <person name="Bavoil P.M."/>
            <person name="Sachse K."/>
            <person name="Kahane S."/>
            <person name="Friedman M.G."/>
            <person name="Rattei T."/>
            <person name="Myers G.S."/>
            <person name="Horn M."/>
        </authorList>
    </citation>
    <scope>NUCLEOTIDE SEQUENCE [LARGE SCALE GENOMIC DNA]</scope>
    <source>
        <strain evidence="2">ATCC VR-1471 / Z</strain>
    </source>
</reference>
<dbReference type="Proteomes" id="UP000000496">
    <property type="component" value="Chromosome gsn.131"/>
</dbReference>
<dbReference type="STRING" id="331113.SNE_A09230"/>
<keyword evidence="2" id="KW-1185">Reference proteome</keyword>
<accession>F8L4U7</accession>
<dbReference type="HOGENOM" id="CLU_3333044_0_0_0"/>
<dbReference type="KEGG" id="sng:SNE_A09230"/>
<reference key="1">
    <citation type="journal article" date="2011" name="Mol. Biol. Evol.">
        <title>Unity in variety -- the pan-genome of the Chlamydiae.</title>
        <authorList>
            <person name="Collingro A."/>
            <person name="Tischler P."/>
            <person name="Weinmaier T."/>
            <person name="Penz T."/>
            <person name="Heinz E."/>
            <person name="Brunham R.C."/>
            <person name="Read T.D."/>
            <person name="Bavoil P.M."/>
            <person name="Sachse K."/>
            <person name="Kahane S."/>
            <person name="Friedman M.G."/>
            <person name="Rattei T."/>
            <person name="Myers G.S.A."/>
            <person name="Horn M."/>
        </authorList>
    </citation>
    <scope>NUCLEOTIDE SEQUENCE</scope>
    <source>
        <strain>Z</strain>
    </source>
</reference>